<dbReference type="OrthoDB" id="2692994at2759"/>
<feature type="compositionally biased region" description="Acidic residues" evidence="1">
    <location>
        <begin position="84"/>
        <end position="125"/>
    </location>
</feature>
<evidence type="ECO:0000313" key="2">
    <source>
        <dbReference type="EMBL" id="KAG1784788.1"/>
    </source>
</evidence>
<sequence>MSTRCPACSRDNFTVTGLSQHLAKSRNPHCRALYHQSRSQVPTSEPQFEPDESTWPDLDLDGGYEEDEPEDELAQWAQEQSGGSEDEDVDDEGWNFEPEWEPPVAEQDEHDDMDAIEDLADDDEAFREDQCRAHQDIQARAQGQHGCVVVPYPDLRAGQQITNCRAANMEYGAHLANAEENLYHP</sequence>
<proteinExistence type="predicted"/>
<accession>A0A9P7DA87</accession>
<reference evidence="2" key="1">
    <citation type="journal article" date="2020" name="New Phytol.">
        <title>Comparative genomics reveals dynamic genome evolution in host specialist ectomycorrhizal fungi.</title>
        <authorList>
            <person name="Lofgren L.A."/>
            <person name="Nguyen N.H."/>
            <person name="Vilgalys R."/>
            <person name="Ruytinx J."/>
            <person name="Liao H.L."/>
            <person name="Branco S."/>
            <person name="Kuo A."/>
            <person name="LaButti K."/>
            <person name="Lipzen A."/>
            <person name="Andreopoulos W."/>
            <person name="Pangilinan J."/>
            <person name="Riley R."/>
            <person name="Hundley H."/>
            <person name="Na H."/>
            <person name="Barry K."/>
            <person name="Grigoriev I.V."/>
            <person name="Stajich J.E."/>
            <person name="Kennedy P.G."/>
        </authorList>
    </citation>
    <scope>NUCLEOTIDE SEQUENCE</scope>
    <source>
        <strain evidence="2">S12</strain>
    </source>
</reference>
<keyword evidence="3" id="KW-1185">Reference proteome</keyword>
<organism evidence="2 3">
    <name type="scientific">Suillus plorans</name>
    <dbReference type="NCBI Taxonomy" id="116603"/>
    <lineage>
        <taxon>Eukaryota</taxon>
        <taxon>Fungi</taxon>
        <taxon>Dikarya</taxon>
        <taxon>Basidiomycota</taxon>
        <taxon>Agaricomycotina</taxon>
        <taxon>Agaricomycetes</taxon>
        <taxon>Agaricomycetidae</taxon>
        <taxon>Boletales</taxon>
        <taxon>Suillineae</taxon>
        <taxon>Suillaceae</taxon>
        <taxon>Suillus</taxon>
    </lineage>
</organism>
<dbReference type="EMBL" id="JABBWE010000129">
    <property type="protein sequence ID" value="KAG1784788.1"/>
    <property type="molecule type" value="Genomic_DNA"/>
</dbReference>
<feature type="region of interest" description="Disordered" evidence="1">
    <location>
        <begin position="35"/>
        <end position="125"/>
    </location>
</feature>
<dbReference type="GeneID" id="64601714"/>
<dbReference type="AlphaFoldDB" id="A0A9P7DA87"/>
<evidence type="ECO:0000256" key="1">
    <source>
        <dbReference type="SAM" id="MobiDB-lite"/>
    </source>
</evidence>
<name>A0A9P7DA87_9AGAM</name>
<gene>
    <name evidence="2" type="ORF">HD556DRAFT_1451416</name>
</gene>
<dbReference type="RefSeq" id="XP_041152273.1">
    <property type="nucleotide sequence ID" value="XM_041307950.1"/>
</dbReference>
<comment type="caution">
    <text evidence="2">The sequence shown here is derived from an EMBL/GenBank/DDBJ whole genome shotgun (WGS) entry which is preliminary data.</text>
</comment>
<feature type="compositionally biased region" description="Acidic residues" evidence="1">
    <location>
        <begin position="48"/>
        <end position="73"/>
    </location>
</feature>
<dbReference type="Proteomes" id="UP000719766">
    <property type="component" value="Unassembled WGS sequence"/>
</dbReference>
<evidence type="ECO:0000313" key="3">
    <source>
        <dbReference type="Proteomes" id="UP000719766"/>
    </source>
</evidence>
<feature type="compositionally biased region" description="Polar residues" evidence="1">
    <location>
        <begin position="36"/>
        <end position="46"/>
    </location>
</feature>
<protein>
    <submittedName>
        <fullName evidence="2">Uncharacterized protein</fullName>
    </submittedName>
</protein>